<dbReference type="InterPro" id="IPR036388">
    <property type="entry name" value="WH-like_DNA-bd_sf"/>
</dbReference>
<name>A0A515HIH3_9ZZZZ</name>
<dbReference type="PANTHER" id="PTHR35790">
    <property type="entry name" value="HTH-TYPE TRANSCRIPTIONAL REGULATOR PCHR"/>
    <property type="match status" value="1"/>
</dbReference>
<dbReference type="InterPro" id="IPR052067">
    <property type="entry name" value="Metal_resp_HTH_trans_reg"/>
</dbReference>
<evidence type="ECO:0000256" key="1">
    <source>
        <dbReference type="ARBA" id="ARBA00023015"/>
    </source>
</evidence>
<evidence type="ECO:0000256" key="3">
    <source>
        <dbReference type="ARBA" id="ARBA00023163"/>
    </source>
</evidence>
<protein>
    <submittedName>
        <fullName evidence="5">MarR family transcriptional regulator</fullName>
    </submittedName>
</protein>
<dbReference type="EMBL" id="MH392236">
    <property type="protein sequence ID" value="QDL89220.1"/>
    <property type="molecule type" value="Genomic_DNA"/>
</dbReference>
<keyword evidence="2" id="KW-0238">DNA-binding</keyword>
<geneLocation type="plasmid" evidence="5">
    <name>pTL25</name>
</geneLocation>
<keyword evidence="3" id="KW-0804">Transcription</keyword>
<dbReference type="InterPro" id="IPR036390">
    <property type="entry name" value="WH_DNA-bd_sf"/>
</dbReference>
<dbReference type="Gene3D" id="1.10.10.10">
    <property type="entry name" value="Winged helix-like DNA-binding domain superfamily/Winged helix DNA-binding domain"/>
    <property type="match status" value="1"/>
</dbReference>
<evidence type="ECO:0000259" key="4">
    <source>
        <dbReference type="SMART" id="SM00347"/>
    </source>
</evidence>
<accession>A0A515HIH3</accession>
<organism evidence="5">
    <name type="scientific">Sym plasmid</name>
    <dbReference type="NCBI Taxonomy" id="28430"/>
    <lineage>
        <taxon>other sequences</taxon>
        <taxon>plasmids</taxon>
    </lineage>
</organism>
<gene>
    <name evidence="5" type="ORF">pTL25_00053</name>
</gene>
<sequence>MRTIWVMKLDLDRYIPGLLLWLSNKMAGSASVLYRARFELGVTDWRVLSYFEIYEWSTASQACELMGLDKAAVSRSLAMLKDNGWLKSRPSGLRKVEYATTATGKKLHDRIIKLAIAREEALLTGFTTQERENLIRYLHRLLGNLDAVRAVGRDED</sequence>
<evidence type="ECO:0000313" key="5">
    <source>
        <dbReference type="EMBL" id="QDL89220.1"/>
    </source>
</evidence>
<dbReference type="GO" id="GO:0003677">
    <property type="term" value="F:DNA binding"/>
    <property type="evidence" value="ECO:0007669"/>
    <property type="project" value="UniProtKB-KW"/>
</dbReference>
<dbReference type="InterPro" id="IPR000835">
    <property type="entry name" value="HTH_MarR-typ"/>
</dbReference>
<keyword evidence="5" id="KW-0614">Plasmid</keyword>
<dbReference type="PANTHER" id="PTHR35790:SF4">
    <property type="entry name" value="HTH-TYPE TRANSCRIPTIONAL REGULATOR PCHR"/>
    <property type="match status" value="1"/>
</dbReference>
<proteinExistence type="predicted"/>
<dbReference type="AlphaFoldDB" id="A0A515HIH3"/>
<feature type="domain" description="HTH marR-type" evidence="4">
    <location>
        <begin position="33"/>
        <end position="131"/>
    </location>
</feature>
<dbReference type="SMART" id="SM00347">
    <property type="entry name" value="HTH_MARR"/>
    <property type="match status" value="1"/>
</dbReference>
<evidence type="ECO:0000256" key="2">
    <source>
        <dbReference type="ARBA" id="ARBA00023125"/>
    </source>
</evidence>
<dbReference type="GO" id="GO:0003700">
    <property type="term" value="F:DNA-binding transcription factor activity"/>
    <property type="evidence" value="ECO:0007669"/>
    <property type="project" value="InterPro"/>
</dbReference>
<dbReference type="SUPFAM" id="SSF46785">
    <property type="entry name" value="Winged helix' DNA-binding domain"/>
    <property type="match status" value="1"/>
</dbReference>
<reference evidence="5" key="1">
    <citation type="submission" date="2018-05" db="EMBL/GenBank/DDBJ databases">
        <title>Plant species dependent abundance and diversity of IncP-1 plasmids in the rhizosphere - sequence analysis provides new insights into the role as efficient and dynamic means for rapid bacterial adaptation.</title>
        <authorList>
            <person name="Nour E."/>
            <person name="Shintani M."/>
            <person name="Elsayed T."/>
            <person name="Blau K."/>
            <person name="Jechalke S."/>
            <person name="Sproeer C."/>
            <person name="Bunk B."/>
            <person name="Overmann J."/>
            <person name="Smalla K."/>
        </authorList>
    </citation>
    <scope>NUCLEOTIDE SEQUENCE</scope>
    <source>
        <plasmid evidence="5">pTL25</plasmid>
    </source>
</reference>
<keyword evidence="1" id="KW-0805">Transcription regulation</keyword>